<evidence type="ECO:0000313" key="2">
    <source>
        <dbReference type="Proteomes" id="UP001497680"/>
    </source>
</evidence>
<evidence type="ECO:0000313" key="1">
    <source>
        <dbReference type="EMBL" id="KAI6086739.1"/>
    </source>
</evidence>
<sequence>MTRLIDTLPEPEVIREKKVIVLSRSRVGTFSLYQAMKMLGYKPYHMWEVVNNGTIHMEILEEALRCKFLDGGKPYGKAEFDKWLAAYDSVIEIPQFFVDEFIEFYPDAQFILMERKMESWTRSLEATINPLLKSLRSFPFIVARKIDKFMDRFCSLHFVLDDVWFHGKGSDNGMDDAVRDVLRDNKKAKAVIPKERLLVVKLEDGFGWEQICPFLGHDIPSTPYPRGNAPAEFAQLGKQILGPGIRKVAALAVSVVLVPVVGVGAWYFFKDR</sequence>
<name>A0ACC0D1V8_9PEZI</name>
<dbReference type="Proteomes" id="UP001497680">
    <property type="component" value="Unassembled WGS sequence"/>
</dbReference>
<reference evidence="1 2" key="1">
    <citation type="journal article" date="2022" name="New Phytol.">
        <title>Ecological generalism drives hyperdiversity of secondary metabolite gene clusters in xylarialean endophytes.</title>
        <authorList>
            <person name="Franco M.E.E."/>
            <person name="Wisecaver J.H."/>
            <person name="Arnold A.E."/>
            <person name="Ju Y.M."/>
            <person name="Slot J.C."/>
            <person name="Ahrendt S."/>
            <person name="Moore L.P."/>
            <person name="Eastman K.E."/>
            <person name="Scott K."/>
            <person name="Konkel Z."/>
            <person name="Mondo S.J."/>
            <person name="Kuo A."/>
            <person name="Hayes R.D."/>
            <person name="Haridas S."/>
            <person name="Andreopoulos B."/>
            <person name="Riley R."/>
            <person name="LaButti K."/>
            <person name="Pangilinan J."/>
            <person name="Lipzen A."/>
            <person name="Amirebrahimi M."/>
            <person name="Yan J."/>
            <person name="Adam C."/>
            <person name="Keymanesh K."/>
            <person name="Ng V."/>
            <person name="Louie K."/>
            <person name="Northen T."/>
            <person name="Drula E."/>
            <person name="Henrissat B."/>
            <person name="Hsieh H.M."/>
            <person name="Youens-Clark K."/>
            <person name="Lutzoni F."/>
            <person name="Miadlikowska J."/>
            <person name="Eastwood D.C."/>
            <person name="Hamelin R.C."/>
            <person name="Grigoriev I.V."/>
            <person name="U'Ren J.M."/>
        </authorList>
    </citation>
    <scope>NUCLEOTIDE SEQUENCE [LARGE SCALE GENOMIC DNA]</scope>
    <source>
        <strain evidence="1 2">ER1909</strain>
    </source>
</reference>
<accession>A0ACC0D1V8</accession>
<proteinExistence type="predicted"/>
<dbReference type="EMBL" id="MU394313">
    <property type="protein sequence ID" value="KAI6086739.1"/>
    <property type="molecule type" value="Genomic_DNA"/>
</dbReference>
<keyword evidence="2" id="KW-1185">Reference proteome</keyword>
<comment type="caution">
    <text evidence="1">The sequence shown here is derived from an EMBL/GenBank/DDBJ whole genome shotgun (WGS) entry which is preliminary data.</text>
</comment>
<gene>
    <name evidence="1" type="ORF">F4821DRAFT_124710</name>
</gene>
<protein>
    <submittedName>
        <fullName evidence="1">Uncharacterized protein</fullName>
    </submittedName>
</protein>
<organism evidence="1 2">
    <name type="scientific">Hypoxylon rubiginosum</name>
    <dbReference type="NCBI Taxonomy" id="110542"/>
    <lineage>
        <taxon>Eukaryota</taxon>
        <taxon>Fungi</taxon>
        <taxon>Dikarya</taxon>
        <taxon>Ascomycota</taxon>
        <taxon>Pezizomycotina</taxon>
        <taxon>Sordariomycetes</taxon>
        <taxon>Xylariomycetidae</taxon>
        <taxon>Xylariales</taxon>
        <taxon>Hypoxylaceae</taxon>
        <taxon>Hypoxylon</taxon>
    </lineage>
</organism>